<evidence type="ECO:0000313" key="2">
    <source>
        <dbReference type="WBParaSite" id="ACRNAN_scaffold2114.g7047.t1"/>
    </source>
</evidence>
<protein>
    <submittedName>
        <fullName evidence="2">Uncharacterized protein</fullName>
    </submittedName>
</protein>
<reference evidence="2" key="1">
    <citation type="submission" date="2022-11" db="UniProtKB">
        <authorList>
            <consortium name="WormBaseParasite"/>
        </authorList>
    </citation>
    <scope>IDENTIFICATION</scope>
</reference>
<name>A0A914DA68_9BILA</name>
<dbReference type="WBParaSite" id="ACRNAN_scaffold2114.g7047.t1">
    <property type="protein sequence ID" value="ACRNAN_scaffold2114.g7047.t1"/>
    <property type="gene ID" value="ACRNAN_scaffold2114.g7047"/>
</dbReference>
<proteinExistence type="predicted"/>
<accession>A0A914DA68</accession>
<organism evidence="1 2">
    <name type="scientific">Acrobeloides nanus</name>
    <dbReference type="NCBI Taxonomy" id="290746"/>
    <lineage>
        <taxon>Eukaryota</taxon>
        <taxon>Metazoa</taxon>
        <taxon>Ecdysozoa</taxon>
        <taxon>Nematoda</taxon>
        <taxon>Chromadorea</taxon>
        <taxon>Rhabditida</taxon>
        <taxon>Tylenchina</taxon>
        <taxon>Cephalobomorpha</taxon>
        <taxon>Cephaloboidea</taxon>
        <taxon>Cephalobidae</taxon>
        <taxon>Acrobeloides</taxon>
    </lineage>
</organism>
<dbReference type="AlphaFoldDB" id="A0A914DA68"/>
<keyword evidence="1" id="KW-1185">Reference proteome</keyword>
<sequence length="839" mass="97852">MESEEVGIITSKDEVNEKVYIWAMESRMDFEWPMHDLKTSDWVSVSIKQGQVLNCNKVLDYLPTKRNHQRFKIHTTVLRPPEDWSQRNSYVKCVLSPDFGKVVNSYAIHLSPDVAYEAYVQFDYRLRSQYGTCWFLSKQEAFQSDDQSFRDMMPWSIEVTQEEQGNRSRKPIPDEQMDHLKNHEKTKKVQAQNSNNLDDLWELFGVITTSEISAQECLQPIHASTPAPEINYNLLENERSTSDYRVYSINYQNENLNQHHHQVPSTSFSTLDRNYAHSMNTTEVLDSDLENDLMNFTIQSGSSARLFLAHSMNTTEVLDSDLENDLMNFTIQSGSSASANFTNGPRYGVIVQKIGREKISCYIWTPSDPQLFYHVERPNDRIVIGTWISYEKTRPLCKKNQAAVEWNSQNEACGVQLLNGSLVPTRQAKFGIECMVDIVVQNPDLSPKYVYASNDFFGNQSIIIRRDDYTPRDFSPNKIRRVWIAYARLTNEDDSKWVWQFSEFAENRPRMALPKTLKCDFDSVDAHWQGNNLFVLEPNSNTNIAVFNEFAYGFGASYKQYLRLVKAQAQLEYFGVDEDLSDLNYGVIVRSENRYAIIWSFRENGYVLVPENNQDPRNPEKMIYEIGDWVTYQAYDSSGNDYVECIYREVFVLPELLTQPKIPTIILSFTFMCEVDQLNVVKNKEVVLGSKKFCVAYNDLLGLVLVPHTSTSEEILRRDIAPQAWVLFTNQAYRDYNWYTIYLWNGQRHHYVKLAPAYDLIFDETLKSALKAHLLSERFFGTEEDYYRRYNIKPRFTHLYVSDLLGLVVPNFNENSTSYIFSRGNLVNYYWKYYIGYAR</sequence>
<dbReference type="Proteomes" id="UP000887540">
    <property type="component" value="Unplaced"/>
</dbReference>
<evidence type="ECO:0000313" key="1">
    <source>
        <dbReference type="Proteomes" id="UP000887540"/>
    </source>
</evidence>